<dbReference type="SMART" id="SM00850">
    <property type="entry name" value="LytTR"/>
    <property type="match status" value="1"/>
</dbReference>
<sequence length="154" mass="17800">MKVRIEKIRDNQEEESALIRVVKVNETINRAVELLKNPQNTVIVQNINSGANEKVYLDEVMYVEYLERNIFLYTKSESYCLRTSLTKFMETYASVFIQIKKNLALNCYFVHSFATNRSGSLVVILATGEKLVVSRRYVKKLKESLSKLADTGYE</sequence>
<dbReference type="Proteomes" id="UP000288669">
    <property type="component" value="Unassembled WGS sequence"/>
</dbReference>
<gene>
    <name evidence="2" type="ORF">CBF30_05950</name>
</gene>
<dbReference type="Gene3D" id="2.40.50.1020">
    <property type="entry name" value="LytTr DNA-binding domain"/>
    <property type="match status" value="1"/>
</dbReference>
<dbReference type="InterPro" id="IPR007492">
    <property type="entry name" value="LytTR_DNA-bd_dom"/>
</dbReference>
<dbReference type="GO" id="GO:0003677">
    <property type="term" value="F:DNA binding"/>
    <property type="evidence" value="ECO:0007669"/>
    <property type="project" value="InterPro"/>
</dbReference>
<keyword evidence="3" id="KW-1185">Reference proteome</keyword>
<dbReference type="GO" id="GO:0000156">
    <property type="term" value="F:phosphorelay response regulator activity"/>
    <property type="evidence" value="ECO:0007669"/>
    <property type="project" value="InterPro"/>
</dbReference>
<feature type="domain" description="HTH LytTR-type" evidence="1">
    <location>
        <begin position="53"/>
        <end position="147"/>
    </location>
</feature>
<dbReference type="PROSITE" id="PS50930">
    <property type="entry name" value="HTH_LYTTR"/>
    <property type="match status" value="1"/>
</dbReference>
<comment type="caution">
    <text evidence="2">The sequence shown here is derived from an EMBL/GenBank/DDBJ whole genome shotgun (WGS) entry which is preliminary data.</text>
</comment>
<proteinExistence type="predicted"/>
<dbReference type="InterPro" id="IPR046947">
    <property type="entry name" value="LytR-like"/>
</dbReference>
<accession>A0A430AKW4</accession>
<reference evidence="2 3" key="1">
    <citation type="submission" date="2017-05" db="EMBL/GenBank/DDBJ databases">
        <title>Vagococcus spp. assemblies.</title>
        <authorList>
            <person name="Gulvik C.A."/>
        </authorList>
    </citation>
    <scope>NUCLEOTIDE SEQUENCE [LARGE SCALE GENOMIC DNA]</scope>
    <source>
        <strain evidence="2 3">DSM 24756</strain>
    </source>
</reference>
<evidence type="ECO:0000259" key="1">
    <source>
        <dbReference type="PROSITE" id="PS50930"/>
    </source>
</evidence>
<dbReference type="PANTHER" id="PTHR37299">
    <property type="entry name" value="TRANSCRIPTIONAL REGULATOR-RELATED"/>
    <property type="match status" value="1"/>
</dbReference>
<organism evidence="2 3">
    <name type="scientific">Vagococcus entomophilus</name>
    <dbReference type="NCBI Taxonomy" id="1160095"/>
    <lineage>
        <taxon>Bacteria</taxon>
        <taxon>Bacillati</taxon>
        <taxon>Bacillota</taxon>
        <taxon>Bacilli</taxon>
        <taxon>Lactobacillales</taxon>
        <taxon>Enterococcaceae</taxon>
        <taxon>Vagococcus</taxon>
    </lineage>
</organism>
<evidence type="ECO:0000313" key="3">
    <source>
        <dbReference type="Proteomes" id="UP000288669"/>
    </source>
</evidence>
<dbReference type="EMBL" id="NGJZ01000001">
    <property type="protein sequence ID" value="RSU08762.1"/>
    <property type="molecule type" value="Genomic_DNA"/>
</dbReference>
<dbReference type="OrthoDB" id="2870175at2"/>
<protein>
    <recommendedName>
        <fullName evidence="1">HTH LytTR-type domain-containing protein</fullName>
    </recommendedName>
</protein>
<dbReference type="Pfam" id="PF04397">
    <property type="entry name" value="LytTR"/>
    <property type="match status" value="1"/>
</dbReference>
<evidence type="ECO:0000313" key="2">
    <source>
        <dbReference type="EMBL" id="RSU08762.1"/>
    </source>
</evidence>
<dbReference type="RefSeq" id="WP_126823676.1">
    <property type="nucleotide sequence ID" value="NZ_JBHLWU010000001.1"/>
</dbReference>
<dbReference type="PANTHER" id="PTHR37299:SF1">
    <property type="entry name" value="STAGE 0 SPORULATION PROTEIN A HOMOLOG"/>
    <property type="match status" value="1"/>
</dbReference>
<dbReference type="AlphaFoldDB" id="A0A430AKW4"/>
<name>A0A430AKW4_9ENTE</name>